<accession>A0AA45HJ96</accession>
<evidence type="ECO:0000313" key="3">
    <source>
        <dbReference type="Proteomes" id="UP000245921"/>
    </source>
</evidence>
<dbReference type="Proteomes" id="UP000245921">
    <property type="component" value="Unassembled WGS sequence"/>
</dbReference>
<protein>
    <recommendedName>
        <fullName evidence="4">WD40 repeat protein</fullName>
    </recommendedName>
</protein>
<dbReference type="RefSeq" id="WP_109604159.1">
    <property type="nucleotide sequence ID" value="NZ_JAMHJO010000014.1"/>
</dbReference>
<evidence type="ECO:0008006" key="4">
    <source>
        <dbReference type="Google" id="ProtNLM"/>
    </source>
</evidence>
<comment type="caution">
    <text evidence="2">The sequence shown here is derived from an EMBL/GenBank/DDBJ whole genome shotgun (WGS) entry which is preliminary data.</text>
</comment>
<name>A0AA45HJ96_9BACT</name>
<organism evidence="2 3">
    <name type="scientific">Oceanotoga teriensis</name>
    <dbReference type="NCBI Taxonomy" id="515440"/>
    <lineage>
        <taxon>Bacteria</taxon>
        <taxon>Thermotogati</taxon>
        <taxon>Thermotogota</taxon>
        <taxon>Thermotogae</taxon>
        <taxon>Petrotogales</taxon>
        <taxon>Petrotogaceae</taxon>
        <taxon>Oceanotoga</taxon>
    </lineage>
</organism>
<dbReference type="EMBL" id="QGGI01000004">
    <property type="protein sequence ID" value="PWJ95620.1"/>
    <property type="molecule type" value="Genomic_DNA"/>
</dbReference>
<sequence length="274" mass="31910">MKKNLIFLMLLLSTITIFSKVNVKPLNICTTKLERMPQRIGNTLYFVANNYDIYESQFENGKWNNPKKVNGEVNTSANEINPHVIINNGKKIMYFARYTDSDTNYDFYRAEFDENKNIWKNVQTVNELNTKAQEWDIWVNQDETLAYFTSAGEYEGSKSKGGRDIWKSEKKNGKWCTPVNVSKLNDEGNQWSVFVDESENIYFDSARSDALGGYDIYVYLKQKDEIKHLSRDINSFYDDRAMSVYENKIYFTTKDRSNGPGFYDIYEGDLSGGF</sequence>
<gene>
    <name evidence="2" type="ORF">C7380_10434</name>
</gene>
<dbReference type="SUPFAM" id="SSF69304">
    <property type="entry name" value="Tricorn protease N-terminal domain"/>
    <property type="match status" value="1"/>
</dbReference>
<feature type="signal peptide" evidence="1">
    <location>
        <begin position="1"/>
        <end position="19"/>
    </location>
</feature>
<keyword evidence="3" id="KW-1185">Reference proteome</keyword>
<keyword evidence="1" id="KW-0732">Signal</keyword>
<dbReference type="AlphaFoldDB" id="A0AA45HJ96"/>
<evidence type="ECO:0000313" key="2">
    <source>
        <dbReference type="EMBL" id="PWJ95620.1"/>
    </source>
</evidence>
<evidence type="ECO:0000256" key="1">
    <source>
        <dbReference type="SAM" id="SignalP"/>
    </source>
</evidence>
<proteinExistence type="predicted"/>
<feature type="chain" id="PRO_5041431344" description="WD40 repeat protein" evidence="1">
    <location>
        <begin position="20"/>
        <end position="274"/>
    </location>
</feature>
<reference evidence="2 3" key="1">
    <citation type="submission" date="2018-05" db="EMBL/GenBank/DDBJ databases">
        <title>Genomic Encyclopedia of Type Strains, Phase IV (KMG-IV): sequencing the most valuable type-strain genomes for metagenomic binning, comparative biology and taxonomic classification.</title>
        <authorList>
            <person name="Goeker M."/>
        </authorList>
    </citation>
    <scope>NUCLEOTIDE SEQUENCE [LARGE SCALE GENOMIC DNA]</scope>
    <source>
        <strain evidence="2 3">DSM 24906</strain>
    </source>
</reference>